<feature type="domain" description="Ketopantoate reductase C-terminal" evidence="7">
    <location>
        <begin position="180"/>
        <end position="299"/>
    </location>
</feature>
<dbReference type="InterPro" id="IPR013328">
    <property type="entry name" value="6PGD_dom2"/>
</dbReference>
<comment type="caution">
    <text evidence="8">The sequence shown here is derived from an EMBL/GenBank/DDBJ whole genome shotgun (WGS) entry which is preliminary data.</text>
</comment>
<dbReference type="PANTHER" id="PTHR21708">
    <property type="entry name" value="PROBABLE 2-DEHYDROPANTOATE 2-REDUCTASE"/>
    <property type="match status" value="1"/>
</dbReference>
<sequence>MTRYVVLGAGAVGGVVGARLELAGFDVSLVARGEHLARLRADGLTLETPVGTEVLEVHVAARPGDLAWAGSTVVLLAVKSQQTAAALDDLAAHAPPETPVVCLQNGVANEAAVLRRFENTYGICVMLPSGHLAPGRVVQRCHPVPGILDVGRYPGGVDDTCEQVSEDLRRAGFASVPRPDIMAWKHRKLLMNLGNAVQATFAPGDATDRLLELVRDEGEAVLAAAGIPVVSVEQDRERRGDLLQSGERHPDIRGGSTWQSVARGTGDVETDYLTGEVVLLGRLNGVPTPANVAVQEATRRLVAARGPVASLDAAEVLATL</sequence>
<keyword evidence="3 4" id="KW-0560">Oxidoreductase</keyword>
<dbReference type="EMBL" id="JBHSKD010000004">
    <property type="protein sequence ID" value="MFC5175916.1"/>
    <property type="molecule type" value="Genomic_DNA"/>
</dbReference>
<evidence type="ECO:0000256" key="4">
    <source>
        <dbReference type="RuleBase" id="RU362068"/>
    </source>
</evidence>
<evidence type="ECO:0000256" key="2">
    <source>
        <dbReference type="ARBA" id="ARBA00022857"/>
    </source>
</evidence>
<dbReference type="RefSeq" id="WP_378587433.1">
    <property type="nucleotide sequence ID" value="NZ_JBHSKD010000004.1"/>
</dbReference>
<dbReference type="Gene3D" id="3.40.50.720">
    <property type="entry name" value="NAD(P)-binding Rossmann-like Domain"/>
    <property type="match status" value="1"/>
</dbReference>
<name>A0ABW0BGI8_9ACTN</name>
<feature type="compositionally biased region" description="Basic and acidic residues" evidence="5">
    <location>
        <begin position="238"/>
        <end position="252"/>
    </location>
</feature>
<evidence type="ECO:0000313" key="8">
    <source>
        <dbReference type="EMBL" id="MFC5175916.1"/>
    </source>
</evidence>
<dbReference type="Pfam" id="PF08546">
    <property type="entry name" value="ApbA_C"/>
    <property type="match status" value="1"/>
</dbReference>
<comment type="function">
    <text evidence="4">Catalyzes the NADPH-dependent reduction of ketopantoate into pantoic acid.</text>
</comment>
<comment type="catalytic activity">
    <reaction evidence="4">
        <text>(R)-pantoate + NADP(+) = 2-dehydropantoate + NADPH + H(+)</text>
        <dbReference type="Rhea" id="RHEA:16233"/>
        <dbReference type="ChEBI" id="CHEBI:11561"/>
        <dbReference type="ChEBI" id="CHEBI:15378"/>
        <dbReference type="ChEBI" id="CHEBI:15980"/>
        <dbReference type="ChEBI" id="CHEBI:57783"/>
        <dbReference type="ChEBI" id="CHEBI:58349"/>
        <dbReference type="EC" id="1.1.1.169"/>
    </reaction>
</comment>
<evidence type="ECO:0000256" key="1">
    <source>
        <dbReference type="ARBA" id="ARBA00007870"/>
    </source>
</evidence>
<dbReference type="InterPro" id="IPR008927">
    <property type="entry name" value="6-PGluconate_DH-like_C_sf"/>
</dbReference>
<dbReference type="InterPro" id="IPR036291">
    <property type="entry name" value="NAD(P)-bd_dom_sf"/>
</dbReference>
<evidence type="ECO:0000313" key="9">
    <source>
        <dbReference type="Proteomes" id="UP001596087"/>
    </source>
</evidence>
<evidence type="ECO:0000256" key="3">
    <source>
        <dbReference type="ARBA" id="ARBA00023002"/>
    </source>
</evidence>
<dbReference type="PANTHER" id="PTHR21708:SF26">
    <property type="entry name" value="2-DEHYDROPANTOATE 2-REDUCTASE"/>
    <property type="match status" value="1"/>
</dbReference>
<comment type="similarity">
    <text evidence="1 4">Belongs to the ketopantoate reductase family.</text>
</comment>
<organism evidence="8 9">
    <name type="scientific">Nocardioides taihuensis</name>
    <dbReference type="NCBI Taxonomy" id="1835606"/>
    <lineage>
        <taxon>Bacteria</taxon>
        <taxon>Bacillati</taxon>
        <taxon>Actinomycetota</taxon>
        <taxon>Actinomycetes</taxon>
        <taxon>Propionibacteriales</taxon>
        <taxon>Nocardioidaceae</taxon>
        <taxon>Nocardioides</taxon>
    </lineage>
</organism>
<evidence type="ECO:0000259" key="6">
    <source>
        <dbReference type="Pfam" id="PF02558"/>
    </source>
</evidence>
<comment type="pathway">
    <text evidence="4">Cofactor biosynthesis; (R)-pantothenate biosynthesis; (R)-pantoate from 3-methyl-2-oxobutanoate: step 2/2.</text>
</comment>
<keyword evidence="4" id="KW-0566">Pantothenate biosynthesis</keyword>
<dbReference type="SUPFAM" id="SSF51735">
    <property type="entry name" value="NAD(P)-binding Rossmann-fold domains"/>
    <property type="match status" value="1"/>
</dbReference>
<dbReference type="SUPFAM" id="SSF48179">
    <property type="entry name" value="6-phosphogluconate dehydrogenase C-terminal domain-like"/>
    <property type="match status" value="1"/>
</dbReference>
<reference evidence="9" key="1">
    <citation type="journal article" date="2019" name="Int. J. Syst. Evol. Microbiol.">
        <title>The Global Catalogue of Microorganisms (GCM) 10K type strain sequencing project: providing services to taxonomists for standard genome sequencing and annotation.</title>
        <authorList>
            <consortium name="The Broad Institute Genomics Platform"/>
            <consortium name="The Broad Institute Genome Sequencing Center for Infectious Disease"/>
            <person name="Wu L."/>
            <person name="Ma J."/>
        </authorList>
    </citation>
    <scope>NUCLEOTIDE SEQUENCE [LARGE SCALE GENOMIC DNA]</scope>
    <source>
        <strain evidence="9">DFY41</strain>
    </source>
</reference>
<dbReference type="Gene3D" id="1.10.1040.10">
    <property type="entry name" value="N-(1-d-carboxylethyl)-l-norvaline Dehydrogenase, domain 2"/>
    <property type="match status" value="1"/>
</dbReference>
<protein>
    <recommendedName>
        <fullName evidence="4">2-dehydropantoate 2-reductase</fullName>
        <ecNumber evidence="4">1.1.1.169</ecNumber>
    </recommendedName>
    <alternativeName>
        <fullName evidence="4">Ketopantoate reductase</fullName>
    </alternativeName>
</protein>
<dbReference type="InterPro" id="IPR013752">
    <property type="entry name" value="KPA_reductase"/>
</dbReference>
<dbReference type="Proteomes" id="UP001596087">
    <property type="component" value="Unassembled WGS sequence"/>
</dbReference>
<keyword evidence="9" id="KW-1185">Reference proteome</keyword>
<feature type="domain" description="Ketopantoate reductase N-terminal" evidence="6">
    <location>
        <begin position="5"/>
        <end position="151"/>
    </location>
</feature>
<feature type="region of interest" description="Disordered" evidence="5">
    <location>
        <begin position="238"/>
        <end position="260"/>
    </location>
</feature>
<dbReference type="InterPro" id="IPR051402">
    <property type="entry name" value="KPR-Related"/>
</dbReference>
<dbReference type="NCBIfam" id="TIGR00745">
    <property type="entry name" value="apbA_panE"/>
    <property type="match status" value="1"/>
</dbReference>
<dbReference type="Pfam" id="PF02558">
    <property type="entry name" value="ApbA"/>
    <property type="match status" value="1"/>
</dbReference>
<evidence type="ECO:0000259" key="7">
    <source>
        <dbReference type="Pfam" id="PF08546"/>
    </source>
</evidence>
<accession>A0ABW0BGI8</accession>
<evidence type="ECO:0000256" key="5">
    <source>
        <dbReference type="SAM" id="MobiDB-lite"/>
    </source>
</evidence>
<proteinExistence type="inferred from homology"/>
<dbReference type="InterPro" id="IPR013332">
    <property type="entry name" value="KPR_N"/>
</dbReference>
<dbReference type="InterPro" id="IPR003710">
    <property type="entry name" value="ApbA"/>
</dbReference>
<gene>
    <name evidence="8" type="ORF">ACFPGP_04480</name>
</gene>
<keyword evidence="2 4" id="KW-0521">NADP</keyword>
<dbReference type="EC" id="1.1.1.169" evidence="4"/>